<evidence type="ECO:0000313" key="1">
    <source>
        <dbReference type="EMBL" id="MED1206108.1"/>
    </source>
</evidence>
<accession>A0ABU6MN62</accession>
<evidence type="ECO:0000313" key="2">
    <source>
        <dbReference type="Proteomes" id="UP001341444"/>
    </source>
</evidence>
<organism evidence="1 2">
    <name type="scientific">Heyndrickxia acidicola</name>
    <dbReference type="NCBI Taxonomy" id="209389"/>
    <lineage>
        <taxon>Bacteria</taxon>
        <taxon>Bacillati</taxon>
        <taxon>Bacillota</taxon>
        <taxon>Bacilli</taxon>
        <taxon>Bacillales</taxon>
        <taxon>Bacillaceae</taxon>
        <taxon>Heyndrickxia</taxon>
    </lineage>
</organism>
<name>A0ABU6MN62_9BACI</name>
<sequence length="55" mass="6417">MNHEKFVYGASSRPDGYYAVVKNKSNDEIVFEQKCDNLAHAEELALREYHRLSDK</sequence>
<dbReference type="EMBL" id="JARMAB010000052">
    <property type="protein sequence ID" value="MED1206108.1"/>
    <property type="molecule type" value="Genomic_DNA"/>
</dbReference>
<dbReference type="RefSeq" id="WP_157090644.1">
    <property type="nucleotide sequence ID" value="NZ_JARMAB010000052.1"/>
</dbReference>
<gene>
    <name evidence="1" type="ORF">P4T90_24170</name>
</gene>
<dbReference type="Proteomes" id="UP001341444">
    <property type="component" value="Unassembled WGS sequence"/>
</dbReference>
<comment type="caution">
    <text evidence="1">The sequence shown here is derived from an EMBL/GenBank/DDBJ whole genome shotgun (WGS) entry which is preliminary data.</text>
</comment>
<protein>
    <submittedName>
        <fullName evidence="1">Uncharacterized protein</fullName>
    </submittedName>
</protein>
<proteinExistence type="predicted"/>
<reference evidence="1 2" key="1">
    <citation type="submission" date="2023-03" db="EMBL/GenBank/DDBJ databases">
        <title>Bacillus Genome Sequencing.</title>
        <authorList>
            <person name="Dunlap C."/>
        </authorList>
    </citation>
    <scope>NUCLEOTIDE SEQUENCE [LARGE SCALE GENOMIC DNA]</scope>
    <source>
        <strain evidence="1 2">B-23453</strain>
    </source>
</reference>
<keyword evidence="2" id="KW-1185">Reference proteome</keyword>